<dbReference type="SUPFAM" id="SSF160544">
    <property type="entry name" value="EscU C-terminal domain-like"/>
    <property type="match status" value="1"/>
</dbReference>
<dbReference type="InterPro" id="IPR006136">
    <property type="entry name" value="FlhB"/>
</dbReference>
<keyword evidence="10 13" id="KW-0472">Membrane</keyword>
<keyword evidence="15" id="KW-0969">Cilium</keyword>
<keyword evidence="7 13" id="KW-1005">Bacterial flagellum biogenesis</keyword>
<evidence type="ECO:0000256" key="8">
    <source>
        <dbReference type="ARBA" id="ARBA00022927"/>
    </source>
</evidence>
<feature type="compositionally biased region" description="Basic and acidic residues" evidence="14">
    <location>
        <begin position="7"/>
        <end position="26"/>
    </location>
</feature>
<evidence type="ECO:0000256" key="4">
    <source>
        <dbReference type="ARBA" id="ARBA00022448"/>
    </source>
</evidence>
<keyword evidence="15" id="KW-0282">Flagellum</keyword>
<comment type="similarity">
    <text evidence="2 13">Belongs to the type III secretion exporter family.</text>
</comment>
<feature type="transmembrane region" description="Helical" evidence="13">
    <location>
        <begin position="186"/>
        <end position="211"/>
    </location>
</feature>
<evidence type="ECO:0000256" key="11">
    <source>
        <dbReference type="ARBA" id="ARBA00023225"/>
    </source>
</evidence>
<keyword evidence="16" id="KW-1185">Reference proteome</keyword>
<dbReference type="InterPro" id="IPR029025">
    <property type="entry name" value="T3SS_substrate_exporter_C"/>
</dbReference>
<evidence type="ECO:0000256" key="1">
    <source>
        <dbReference type="ARBA" id="ARBA00004651"/>
    </source>
</evidence>
<keyword evidence="9 13" id="KW-1133">Transmembrane helix</keyword>
<evidence type="ECO:0000256" key="3">
    <source>
        <dbReference type="ARBA" id="ARBA00021622"/>
    </source>
</evidence>
<dbReference type="Pfam" id="PF01312">
    <property type="entry name" value="Bac_export_2"/>
    <property type="match status" value="1"/>
</dbReference>
<dbReference type="Proteomes" id="UP000663570">
    <property type="component" value="Chromosome"/>
</dbReference>
<keyword evidence="4 13" id="KW-0813">Transport</keyword>
<keyword evidence="8 13" id="KW-0653">Protein transport</keyword>
<keyword evidence="6 13" id="KW-0812">Transmembrane</keyword>
<dbReference type="EMBL" id="CP071060">
    <property type="protein sequence ID" value="QSI78736.1"/>
    <property type="molecule type" value="Genomic_DNA"/>
</dbReference>
<dbReference type="Gene3D" id="3.40.1690.10">
    <property type="entry name" value="secretion proteins EscU"/>
    <property type="match status" value="1"/>
</dbReference>
<keyword evidence="15" id="KW-0966">Cell projection</keyword>
<feature type="region of interest" description="Disordered" evidence="14">
    <location>
        <begin position="357"/>
        <end position="384"/>
    </location>
</feature>
<keyword evidence="11 13" id="KW-1006">Bacterial flagellum protein export</keyword>
<evidence type="ECO:0000256" key="6">
    <source>
        <dbReference type="ARBA" id="ARBA00022692"/>
    </source>
</evidence>
<dbReference type="NCBIfam" id="TIGR00328">
    <property type="entry name" value="flhB"/>
    <property type="match status" value="1"/>
</dbReference>
<feature type="transmembrane region" description="Helical" evidence="13">
    <location>
        <begin position="146"/>
        <end position="166"/>
    </location>
</feature>
<evidence type="ECO:0000256" key="2">
    <source>
        <dbReference type="ARBA" id="ARBA00010690"/>
    </source>
</evidence>
<dbReference type="PRINTS" id="PR00950">
    <property type="entry name" value="TYPE3IMSPROT"/>
</dbReference>
<name>A0ABX7MCN4_9RHOO</name>
<dbReference type="PANTHER" id="PTHR30531">
    <property type="entry name" value="FLAGELLAR BIOSYNTHETIC PROTEIN FLHB"/>
    <property type="match status" value="1"/>
</dbReference>
<dbReference type="InterPro" id="IPR006135">
    <property type="entry name" value="T3SS_substrate_exporter"/>
</dbReference>
<evidence type="ECO:0000256" key="7">
    <source>
        <dbReference type="ARBA" id="ARBA00022795"/>
    </source>
</evidence>
<dbReference type="RefSeq" id="WP_206256122.1">
    <property type="nucleotide sequence ID" value="NZ_CP071060.1"/>
</dbReference>
<evidence type="ECO:0000313" key="15">
    <source>
        <dbReference type="EMBL" id="QSI78736.1"/>
    </source>
</evidence>
<accession>A0ABX7MCN4</accession>
<evidence type="ECO:0000313" key="16">
    <source>
        <dbReference type="Proteomes" id="UP000663570"/>
    </source>
</evidence>
<gene>
    <name evidence="13 15" type="primary">flhB</name>
    <name evidence="15" type="ORF">JY500_09080</name>
</gene>
<dbReference type="PANTHER" id="PTHR30531:SF12">
    <property type="entry name" value="FLAGELLAR BIOSYNTHETIC PROTEIN FLHB"/>
    <property type="match status" value="1"/>
</dbReference>
<comment type="subcellular location">
    <subcellularLocation>
        <location evidence="1">Cell membrane</location>
        <topology evidence="1">Multi-pass membrane protein</topology>
    </subcellularLocation>
</comment>
<proteinExistence type="inferred from homology"/>
<evidence type="ECO:0000256" key="9">
    <source>
        <dbReference type="ARBA" id="ARBA00022989"/>
    </source>
</evidence>
<evidence type="ECO:0000256" key="14">
    <source>
        <dbReference type="SAM" id="MobiDB-lite"/>
    </source>
</evidence>
<feature type="transmembrane region" description="Helical" evidence="13">
    <location>
        <begin position="93"/>
        <end position="117"/>
    </location>
</feature>
<evidence type="ECO:0000256" key="13">
    <source>
        <dbReference type="RuleBase" id="RU364091"/>
    </source>
</evidence>
<keyword evidence="5 13" id="KW-1003">Cell membrane</keyword>
<dbReference type="Gene3D" id="6.10.250.2080">
    <property type="match status" value="1"/>
</dbReference>
<evidence type="ECO:0000256" key="12">
    <source>
        <dbReference type="ARBA" id="ARBA00025078"/>
    </source>
</evidence>
<sequence length="384" mass="41963">MAEDSDLERTEPASGRRLEQAREEGNVPRSRELGSLVVLLGGVATMWVLGGWLYQRMAMLTRAGLSLEPAQTRDPALMIHALSDLFTDGLTTLLPLFLVLVIASVAGPIAVGGFNVSTKAFSFQASRLNPVAGLMRLFSMHGLSELVKALLKAILIGSIGYSVMKARGEQSLHLMVMAVEPGLYEFAQMLLASTLTLVSGLVLIALVDVPFQLWQYYSKLRMTKDELKQEFKQQEGDPQIKGRIRQRQREMARRRMMQEVPKADVVVTNPTHYAVAIRYDGASMRAPRVVAKGSDLVAQQIREVARANQVPLLEAPPLARALYRHTEIGDEVPAALYTAVAEVMAWVFTLRHAAAHGATPPAEPSHLPVPPKLDPAHGVAGAPQ</sequence>
<comment type="function">
    <text evidence="12 13">Required for formation of the rod structure in the basal body of the flagellar apparatus. Together with FliI and FliH, may constitute the export apparatus of flagellin.</text>
</comment>
<organism evidence="15 16">
    <name type="scientific">Niveibacterium microcysteis</name>
    <dbReference type="NCBI Taxonomy" id="2811415"/>
    <lineage>
        <taxon>Bacteria</taxon>
        <taxon>Pseudomonadati</taxon>
        <taxon>Pseudomonadota</taxon>
        <taxon>Betaproteobacteria</taxon>
        <taxon>Rhodocyclales</taxon>
        <taxon>Rhodocyclaceae</taxon>
        <taxon>Niveibacterium</taxon>
    </lineage>
</organism>
<evidence type="ECO:0000256" key="5">
    <source>
        <dbReference type="ARBA" id="ARBA00022475"/>
    </source>
</evidence>
<evidence type="ECO:0000256" key="10">
    <source>
        <dbReference type="ARBA" id="ARBA00023136"/>
    </source>
</evidence>
<feature type="transmembrane region" description="Helical" evidence="13">
    <location>
        <begin position="33"/>
        <end position="54"/>
    </location>
</feature>
<feature type="region of interest" description="Disordered" evidence="14">
    <location>
        <begin position="1"/>
        <end position="26"/>
    </location>
</feature>
<reference evidence="15 16" key="1">
    <citation type="submission" date="2021-02" db="EMBL/GenBank/DDBJ databases">
        <title>Niveibacterium changnyeongensis HC41.</title>
        <authorList>
            <person name="Kang M."/>
        </authorList>
    </citation>
    <scope>NUCLEOTIDE SEQUENCE [LARGE SCALE GENOMIC DNA]</scope>
    <source>
        <strain evidence="15 16">HC41</strain>
    </source>
</reference>
<feature type="compositionally biased region" description="Pro residues" evidence="14">
    <location>
        <begin position="361"/>
        <end position="373"/>
    </location>
</feature>
<protein>
    <recommendedName>
        <fullName evidence="3 13">Flagellar biosynthetic protein FlhB</fullName>
    </recommendedName>
</protein>